<organism evidence="2 3">
    <name type="scientific">Perkinsus olseni</name>
    <name type="common">Perkinsus atlanticus</name>
    <dbReference type="NCBI Taxonomy" id="32597"/>
    <lineage>
        <taxon>Eukaryota</taxon>
        <taxon>Sar</taxon>
        <taxon>Alveolata</taxon>
        <taxon>Perkinsozoa</taxon>
        <taxon>Perkinsea</taxon>
        <taxon>Perkinsida</taxon>
        <taxon>Perkinsidae</taxon>
        <taxon>Perkinsus</taxon>
    </lineage>
</organism>
<comment type="caution">
    <text evidence="2">The sequence shown here is derived from an EMBL/GenBank/DDBJ whole genome shotgun (WGS) entry which is preliminary data.</text>
</comment>
<reference evidence="2 3" key="1">
    <citation type="submission" date="2020-04" db="EMBL/GenBank/DDBJ databases">
        <title>Perkinsus olseni comparative genomics.</title>
        <authorList>
            <person name="Bogema D.R."/>
        </authorList>
    </citation>
    <scope>NUCLEOTIDE SEQUENCE [LARGE SCALE GENOMIC DNA]</scope>
    <source>
        <strain evidence="2">ATCC PRA-179</strain>
    </source>
</reference>
<feature type="chain" id="PRO_5029674922" evidence="1">
    <location>
        <begin position="18"/>
        <end position="124"/>
    </location>
</feature>
<evidence type="ECO:0000313" key="2">
    <source>
        <dbReference type="EMBL" id="KAF4652453.1"/>
    </source>
</evidence>
<keyword evidence="1" id="KW-0732">Signal</keyword>
<feature type="non-terminal residue" evidence="2">
    <location>
        <position position="1"/>
    </location>
</feature>
<gene>
    <name evidence="2" type="ORF">FOZ61_009670</name>
</gene>
<accession>A0A7J6KYM8</accession>
<name>A0A7J6KYM8_PEROL</name>
<evidence type="ECO:0000313" key="3">
    <source>
        <dbReference type="Proteomes" id="UP000570595"/>
    </source>
</evidence>
<sequence>MQTIIGIVSFICSSAAAWNLAVQESPRGSVKVDPQFGALKEEGHAYEKPVGKCSLDKKTGEVIDCECYTDHVYYTHDGKGDIILVVCANACKSVWDCPDASPKTRTPECPVKVKLCLQNCVLDA</sequence>
<dbReference type="EMBL" id="JABAHT010000722">
    <property type="protein sequence ID" value="KAF4652453.1"/>
    <property type="molecule type" value="Genomic_DNA"/>
</dbReference>
<feature type="signal peptide" evidence="1">
    <location>
        <begin position="1"/>
        <end position="17"/>
    </location>
</feature>
<proteinExistence type="predicted"/>
<evidence type="ECO:0000256" key="1">
    <source>
        <dbReference type="SAM" id="SignalP"/>
    </source>
</evidence>
<dbReference type="AlphaFoldDB" id="A0A7J6KYM8"/>
<protein>
    <submittedName>
        <fullName evidence="2">Uncharacterized protein</fullName>
    </submittedName>
</protein>
<dbReference type="Proteomes" id="UP000570595">
    <property type="component" value="Unassembled WGS sequence"/>
</dbReference>